<dbReference type="PANTHER" id="PTHR30146:SF95">
    <property type="entry name" value="RIBOSE OPERON REPRESSOR"/>
    <property type="match status" value="1"/>
</dbReference>
<proteinExistence type="predicted"/>
<dbReference type="InterPro" id="IPR036390">
    <property type="entry name" value="WH_DNA-bd_sf"/>
</dbReference>
<name>A0A9W6LZ63_9MICO</name>
<dbReference type="InterPro" id="IPR046335">
    <property type="entry name" value="LacI/GalR-like_sensor"/>
</dbReference>
<dbReference type="Pfam" id="PF00392">
    <property type="entry name" value="GntR"/>
    <property type="match status" value="1"/>
</dbReference>
<comment type="caution">
    <text evidence="6">The sequence shown here is derived from an EMBL/GenBank/DDBJ whole genome shotgun (WGS) entry which is preliminary data.</text>
</comment>
<keyword evidence="7" id="KW-1185">Reference proteome</keyword>
<dbReference type="InterPro" id="IPR028082">
    <property type="entry name" value="Peripla_BP_I"/>
</dbReference>
<evidence type="ECO:0000259" key="5">
    <source>
        <dbReference type="PROSITE" id="PS50949"/>
    </source>
</evidence>
<gene>
    <name evidence="6" type="ORF">GCM10017584_08910</name>
</gene>
<reference evidence="6" key="1">
    <citation type="journal article" date="2014" name="Int. J. Syst. Evol. Microbiol.">
        <title>Complete genome sequence of Corynebacterium casei LMG S-19264T (=DSM 44701T), isolated from a smear-ripened cheese.</title>
        <authorList>
            <consortium name="US DOE Joint Genome Institute (JGI-PGF)"/>
            <person name="Walter F."/>
            <person name="Albersmeier A."/>
            <person name="Kalinowski J."/>
            <person name="Ruckert C."/>
        </authorList>
    </citation>
    <scope>NUCLEOTIDE SEQUENCE</scope>
    <source>
        <strain evidence="6">VKM Ac-1401</strain>
    </source>
</reference>
<dbReference type="Proteomes" id="UP001142372">
    <property type="component" value="Unassembled WGS sequence"/>
</dbReference>
<dbReference type="RefSeq" id="WP_271176003.1">
    <property type="nucleotide sequence ID" value="NZ_BAAAJO010000001.1"/>
</dbReference>
<sequence>MRDSLYQQVYDRIREQIRNHDYPVGERLPSEAELLAEHEVSTITLKRALDLLRDEGYIDRKPRRGTFVVSDVPTTGASETPKPLIGCIVTNFDDTFGSHIIGALLDTETPANVVLKRSLGDPVVEERLIRELVASGVQGLILEPSSSEFAPPAIFELIMRAFPLAILDRVFEGVPVSSVCSDNVGAAKTAAEYLITLGHTRLGLVTSSSKVSAAEDRREGFVHAHAAAHIPHRPEAEYRLMESTVPGSDVPAEQDVAALRVFLSEHPELTAFVATEHNIAVLLRAALEQEGRTVPGDASIVSFDQPDTFYAPASFHFSSIRQQQAAMGAEALRLVVDQLAGPVPVQKVSLTTELVLGESTAPRRDP</sequence>
<reference evidence="6" key="2">
    <citation type="submission" date="2023-01" db="EMBL/GenBank/DDBJ databases">
        <authorList>
            <person name="Sun Q."/>
            <person name="Evtushenko L."/>
        </authorList>
    </citation>
    <scope>NUCLEOTIDE SEQUENCE</scope>
    <source>
        <strain evidence="6">VKM Ac-1401</strain>
    </source>
</reference>
<evidence type="ECO:0000313" key="7">
    <source>
        <dbReference type="Proteomes" id="UP001142372"/>
    </source>
</evidence>
<dbReference type="AlphaFoldDB" id="A0A9W6LZ63"/>
<feature type="domain" description="HTH gntR-type" evidence="5">
    <location>
        <begin position="3"/>
        <end position="71"/>
    </location>
</feature>
<dbReference type="PANTHER" id="PTHR30146">
    <property type="entry name" value="LACI-RELATED TRANSCRIPTIONAL REPRESSOR"/>
    <property type="match status" value="1"/>
</dbReference>
<dbReference type="Gene3D" id="1.10.10.10">
    <property type="entry name" value="Winged helix-like DNA-binding domain superfamily/Winged helix DNA-binding domain"/>
    <property type="match status" value="1"/>
</dbReference>
<dbReference type="PROSITE" id="PS50949">
    <property type="entry name" value="HTH_GNTR"/>
    <property type="match status" value="1"/>
</dbReference>
<dbReference type="CDD" id="cd07377">
    <property type="entry name" value="WHTH_GntR"/>
    <property type="match status" value="1"/>
</dbReference>
<evidence type="ECO:0000313" key="6">
    <source>
        <dbReference type="EMBL" id="GLJ75317.1"/>
    </source>
</evidence>
<accession>A0A9W6LZ63</accession>
<keyword evidence="2" id="KW-0805">Transcription regulation</keyword>
<evidence type="ECO:0000256" key="2">
    <source>
        <dbReference type="ARBA" id="ARBA00023015"/>
    </source>
</evidence>
<organism evidence="6 7">
    <name type="scientific">Leifsonia poae</name>
    <dbReference type="NCBI Taxonomy" id="110933"/>
    <lineage>
        <taxon>Bacteria</taxon>
        <taxon>Bacillati</taxon>
        <taxon>Actinomycetota</taxon>
        <taxon>Actinomycetes</taxon>
        <taxon>Micrococcales</taxon>
        <taxon>Microbacteriaceae</taxon>
        <taxon>Leifsonia</taxon>
    </lineage>
</organism>
<keyword evidence="1" id="KW-0678">Repressor</keyword>
<evidence type="ECO:0000256" key="3">
    <source>
        <dbReference type="ARBA" id="ARBA00023125"/>
    </source>
</evidence>
<protein>
    <submittedName>
        <fullName evidence="6">LacI family transcriptional regulator</fullName>
    </submittedName>
</protein>
<dbReference type="Pfam" id="PF13377">
    <property type="entry name" value="Peripla_BP_3"/>
    <property type="match status" value="1"/>
</dbReference>
<keyword evidence="4" id="KW-0804">Transcription</keyword>
<dbReference type="InterPro" id="IPR000524">
    <property type="entry name" value="Tscrpt_reg_HTH_GntR"/>
</dbReference>
<keyword evidence="3" id="KW-0238">DNA-binding</keyword>
<evidence type="ECO:0000256" key="4">
    <source>
        <dbReference type="ARBA" id="ARBA00023163"/>
    </source>
</evidence>
<dbReference type="GO" id="GO:0003700">
    <property type="term" value="F:DNA-binding transcription factor activity"/>
    <property type="evidence" value="ECO:0007669"/>
    <property type="project" value="InterPro"/>
</dbReference>
<dbReference type="Gene3D" id="3.40.50.2300">
    <property type="match status" value="2"/>
</dbReference>
<dbReference type="SUPFAM" id="SSF53822">
    <property type="entry name" value="Periplasmic binding protein-like I"/>
    <property type="match status" value="1"/>
</dbReference>
<dbReference type="SUPFAM" id="SSF46785">
    <property type="entry name" value="Winged helix' DNA-binding domain"/>
    <property type="match status" value="1"/>
</dbReference>
<dbReference type="InterPro" id="IPR036388">
    <property type="entry name" value="WH-like_DNA-bd_sf"/>
</dbReference>
<dbReference type="CDD" id="cd06267">
    <property type="entry name" value="PBP1_LacI_sugar_binding-like"/>
    <property type="match status" value="1"/>
</dbReference>
<dbReference type="EMBL" id="BSEN01000003">
    <property type="protein sequence ID" value="GLJ75317.1"/>
    <property type="molecule type" value="Genomic_DNA"/>
</dbReference>
<dbReference type="SMART" id="SM00345">
    <property type="entry name" value="HTH_GNTR"/>
    <property type="match status" value="1"/>
</dbReference>
<dbReference type="GO" id="GO:0000976">
    <property type="term" value="F:transcription cis-regulatory region binding"/>
    <property type="evidence" value="ECO:0007669"/>
    <property type="project" value="TreeGrafter"/>
</dbReference>
<evidence type="ECO:0000256" key="1">
    <source>
        <dbReference type="ARBA" id="ARBA00022491"/>
    </source>
</evidence>